<reference evidence="2 3" key="1">
    <citation type="submission" date="2019-07" db="EMBL/GenBank/DDBJ databases">
        <title>Whole genome shotgun sequence of Reyranella soli NBRC 108950.</title>
        <authorList>
            <person name="Hosoyama A."/>
            <person name="Uohara A."/>
            <person name="Ohji S."/>
            <person name="Ichikawa N."/>
        </authorList>
    </citation>
    <scope>NUCLEOTIDE SEQUENCE [LARGE SCALE GENOMIC DNA]</scope>
    <source>
        <strain evidence="2 3">NBRC 108950</strain>
    </source>
</reference>
<protein>
    <submittedName>
        <fullName evidence="2">Uncharacterized protein</fullName>
    </submittedName>
</protein>
<comment type="caution">
    <text evidence="2">The sequence shown here is derived from an EMBL/GenBank/DDBJ whole genome shotgun (WGS) entry which is preliminary data.</text>
</comment>
<dbReference type="Proteomes" id="UP000321058">
    <property type="component" value="Unassembled WGS sequence"/>
</dbReference>
<dbReference type="EMBL" id="BKAJ01000036">
    <property type="protein sequence ID" value="GEP55274.1"/>
    <property type="molecule type" value="Genomic_DNA"/>
</dbReference>
<organism evidence="2 3">
    <name type="scientific">Reyranella soli</name>
    <dbReference type="NCBI Taxonomy" id="1230389"/>
    <lineage>
        <taxon>Bacteria</taxon>
        <taxon>Pseudomonadati</taxon>
        <taxon>Pseudomonadota</taxon>
        <taxon>Alphaproteobacteria</taxon>
        <taxon>Hyphomicrobiales</taxon>
        <taxon>Reyranellaceae</taxon>
        <taxon>Reyranella</taxon>
    </lineage>
</organism>
<dbReference type="AlphaFoldDB" id="A0A512N8G5"/>
<name>A0A512N8G5_9HYPH</name>
<evidence type="ECO:0000256" key="1">
    <source>
        <dbReference type="SAM" id="Phobius"/>
    </source>
</evidence>
<evidence type="ECO:0000313" key="2">
    <source>
        <dbReference type="EMBL" id="GEP55274.1"/>
    </source>
</evidence>
<feature type="transmembrane region" description="Helical" evidence="1">
    <location>
        <begin position="99"/>
        <end position="116"/>
    </location>
</feature>
<proteinExistence type="predicted"/>
<gene>
    <name evidence="2" type="ORF">RSO01_24400</name>
</gene>
<keyword evidence="1" id="KW-0472">Membrane</keyword>
<feature type="transmembrane region" description="Helical" evidence="1">
    <location>
        <begin position="73"/>
        <end position="92"/>
    </location>
</feature>
<dbReference type="RefSeq" id="WP_147149371.1">
    <property type="nucleotide sequence ID" value="NZ_BKAJ01000036.1"/>
</dbReference>
<keyword evidence="1" id="KW-0812">Transmembrane</keyword>
<accession>A0A512N8G5</accession>
<keyword evidence="1" id="KW-1133">Transmembrane helix</keyword>
<evidence type="ECO:0000313" key="3">
    <source>
        <dbReference type="Proteomes" id="UP000321058"/>
    </source>
</evidence>
<dbReference type="OrthoDB" id="8457018at2"/>
<sequence>MDPAARKPRVWGGTWIAVPYVKFPNPVDVLKRVLPLVLIAVATWPVLGGMLVALIFFVSVVAGISASSIESGWLLPFLAAGILPLGAGLYWFRCRLPGWYGGLEIAVGFLLAAHYLNEVLGNLGNADTRSLTALGALYIVVRGLDNIYKSLKKPTQILRWNRVFFGRESVSKL</sequence>
<keyword evidence="3" id="KW-1185">Reference proteome</keyword>
<feature type="transmembrane region" description="Helical" evidence="1">
    <location>
        <begin position="33"/>
        <end position="61"/>
    </location>
</feature>